<organism evidence="12 13">
    <name type="scientific">Candidatus Buchananbacteria bacterium CG10_big_fil_rev_8_21_14_0_10_33_19</name>
    <dbReference type="NCBI Taxonomy" id="1974525"/>
    <lineage>
        <taxon>Bacteria</taxon>
        <taxon>Candidatus Buchananiibacteriota</taxon>
    </lineage>
</organism>
<dbReference type="GO" id="GO:0019264">
    <property type="term" value="P:glycine biosynthetic process from serine"/>
    <property type="evidence" value="ECO:0007669"/>
    <property type="project" value="UniProtKB-UniRule"/>
</dbReference>
<sequence>MNKKSIQKLINQETKRQQDGLVMIASENYASLDVLEAMGTPLSNKYSEGYPGKRYYTGNEFIDQIEITAQNLALEMFGLSDQKWQVNVQPHSGSSANMAVYLGLLKPGDKILALDLGAGGHLSHGSPVNFSGKLFNFAHYSVDPKTNKFDYAEIERIALREKPKMIVSGATAYTQKINFKKISQIAKKVGAYHLADISHIAGLVIGGVHPSPFPEADVVTTTTHKTLRGPRSAIIICKSSLSKDIDKAVFPGLQGGPLENVIAAKAIAFAEATTDKFKKDQKQTVVNAEILAKVLMDNGIKLIADSTENHLVLVDCRPLNISGKVGAEALAEASIYTNANMIPYDPATPFHPSGIRIGTPALTTRGMGEKEIMIIGHWIAAILKDPNNIKLKQEIKTLVNKLTKKFPIYSVK</sequence>
<dbReference type="InterPro" id="IPR049943">
    <property type="entry name" value="Ser_HO-MeTrfase-like"/>
</dbReference>
<dbReference type="InterPro" id="IPR039429">
    <property type="entry name" value="SHMT-like_dom"/>
</dbReference>
<dbReference type="GO" id="GO:0004372">
    <property type="term" value="F:glycine hydroxymethyltransferase activity"/>
    <property type="evidence" value="ECO:0007669"/>
    <property type="project" value="UniProtKB-UniRule"/>
</dbReference>
<dbReference type="InterPro" id="IPR015421">
    <property type="entry name" value="PyrdxlP-dep_Trfase_major"/>
</dbReference>
<dbReference type="PIRSF" id="PIRSF000412">
    <property type="entry name" value="SHMT"/>
    <property type="match status" value="1"/>
</dbReference>
<reference evidence="13" key="1">
    <citation type="submission" date="2017-09" db="EMBL/GenBank/DDBJ databases">
        <title>Depth-based differentiation of microbial function through sediment-hosted aquifers and enrichment of novel symbionts in the deep terrestrial subsurface.</title>
        <authorList>
            <person name="Probst A.J."/>
            <person name="Ladd B."/>
            <person name="Jarett J.K."/>
            <person name="Geller-Mcgrath D.E."/>
            <person name="Sieber C.M.K."/>
            <person name="Emerson J.B."/>
            <person name="Anantharaman K."/>
            <person name="Thomas B.C."/>
            <person name="Malmstrom R."/>
            <person name="Stieglmeier M."/>
            <person name="Klingl A."/>
            <person name="Woyke T."/>
            <person name="Ryan C.M."/>
            <person name="Banfield J.F."/>
        </authorList>
    </citation>
    <scope>NUCLEOTIDE SEQUENCE [LARGE SCALE GENOMIC DNA]</scope>
</reference>
<dbReference type="GO" id="GO:0008168">
    <property type="term" value="F:methyltransferase activity"/>
    <property type="evidence" value="ECO:0007669"/>
    <property type="project" value="UniProtKB-KW"/>
</dbReference>
<evidence type="ECO:0000256" key="9">
    <source>
        <dbReference type="HAMAP-Rule" id="MF_00051"/>
    </source>
</evidence>
<comment type="function">
    <text evidence="9">Catalyzes the reversible interconversion of serine and glycine with tetrahydrofolate (THF) serving as the one-carbon carrier. This reaction serves as the major source of one-carbon groups required for the biosynthesis of purines, thymidylate, methionine, and other important biomolecules. Also exhibits THF-independent aldolase activity toward beta-hydroxyamino acids, producing glycine and aldehydes, via a retro-aldol mechanism.</text>
</comment>
<keyword evidence="8 9" id="KW-0663">Pyridoxal phosphate</keyword>
<dbReference type="Proteomes" id="UP000229056">
    <property type="component" value="Unassembled WGS sequence"/>
</dbReference>
<dbReference type="FunFam" id="3.40.640.10:FF:000001">
    <property type="entry name" value="Serine hydroxymethyltransferase"/>
    <property type="match status" value="1"/>
</dbReference>
<dbReference type="HAMAP" id="MF_00051">
    <property type="entry name" value="SHMT"/>
    <property type="match status" value="1"/>
</dbReference>
<feature type="domain" description="Serine hydroxymethyltransferase-like" evidence="11">
    <location>
        <begin position="4"/>
        <end position="379"/>
    </location>
</feature>
<dbReference type="PANTHER" id="PTHR11680:SF35">
    <property type="entry name" value="SERINE HYDROXYMETHYLTRANSFERASE 1"/>
    <property type="match status" value="1"/>
</dbReference>
<comment type="pathway">
    <text evidence="9">Amino-acid biosynthesis; glycine biosynthesis; glycine from L-serine: step 1/1.</text>
</comment>
<evidence type="ECO:0000313" key="13">
    <source>
        <dbReference type="Proteomes" id="UP000229056"/>
    </source>
</evidence>
<evidence type="ECO:0000256" key="1">
    <source>
        <dbReference type="ARBA" id="ARBA00001933"/>
    </source>
</evidence>
<comment type="caution">
    <text evidence="9">Lacks conserved residue(s) required for the propagation of feature annotation.</text>
</comment>
<protein>
    <recommendedName>
        <fullName evidence="9">Serine hydroxymethyltransferase</fullName>
        <shortName evidence="9">SHMT</shortName>
        <shortName evidence="9">Serine methylase</shortName>
        <ecNumber evidence="9">2.1.2.1</ecNumber>
    </recommendedName>
</protein>
<dbReference type="InterPro" id="IPR019798">
    <property type="entry name" value="Ser_HO-MeTrfase_PLP_BS"/>
</dbReference>
<feature type="modified residue" description="N6-(pyridoxal phosphate)lysine" evidence="9 10">
    <location>
        <position position="225"/>
    </location>
</feature>
<feature type="site" description="Plays an important role in substrate specificity" evidence="9">
    <location>
        <position position="224"/>
    </location>
</feature>
<comment type="cofactor">
    <cofactor evidence="1 9 10">
        <name>pyridoxal 5'-phosphate</name>
        <dbReference type="ChEBI" id="CHEBI:597326"/>
    </cofactor>
</comment>
<gene>
    <name evidence="9" type="primary">glyA</name>
    <name evidence="12" type="ORF">COT80_01855</name>
</gene>
<comment type="subcellular location">
    <subcellularLocation>
        <location evidence="2 9">Cytoplasm</location>
    </subcellularLocation>
</comment>
<evidence type="ECO:0000256" key="3">
    <source>
        <dbReference type="ARBA" id="ARBA00006376"/>
    </source>
</evidence>
<evidence type="ECO:0000256" key="8">
    <source>
        <dbReference type="ARBA" id="ARBA00022898"/>
    </source>
</evidence>
<comment type="catalytic activity">
    <reaction evidence="9">
        <text>(6R)-5,10-methylene-5,6,7,8-tetrahydrofolate + glycine + H2O = (6S)-5,6,7,8-tetrahydrofolate + L-serine</text>
        <dbReference type="Rhea" id="RHEA:15481"/>
        <dbReference type="ChEBI" id="CHEBI:15377"/>
        <dbReference type="ChEBI" id="CHEBI:15636"/>
        <dbReference type="ChEBI" id="CHEBI:33384"/>
        <dbReference type="ChEBI" id="CHEBI:57305"/>
        <dbReference type="ChEBI" id="CHEBI:57453"/>
        <dbReference type="EC" id="2.1.2.1"/>
    </reaction>
</comment>
<accession>A0A2H0W4L7</accession>
<comment type="caution">
    <text evidence="12">The sequence shown here is derived from an EMBL/GenBank/DDBJ whole genome shotgun (WGS) entry which is preliminary data.</text>
</comment>
<dbReference type="AlphaFoldDB" id="A0A2H0W4L7"/>
<keyword evidence="12" id="KW-0489">Methyltransferase</keyword>
<dbReference type="InterPro" id="IPR015422">
    <property type="entry name" value="PyrdxlP-dep_Trfase_small"/>
</dbReference>
<keyword evidence="5 9" id="KW-0963">Cytoplasm</keyword>
<dbReference type="UniPathway" id="UPA00193"/>
<dbReference type="InterPro" id="IPR001085">
    <property type="entry name" value="Ser_HO-MeTrfase"/>
</dbReference>
<keyword evidence="6 9" id="KW-0554">One-carbon metabolism</keyword>
<evidence type="ECO:0000256" key="7">
    <source>
        <dbReference type="ARBA" id="ARBA00022679"/>
    </source>
</evidence>
<evidence type="ECO:0000256" key="5">
    <source>
        <dbReference type="ARBA" id="ARBA00022490"/>
    </source>
</evidence>
<dbReference type="Pfam" id="PF00464">
    <property type="entry name" value="SHMT"/>
    <property type="match status" value="1"/>
</dbReference>
<proteinExistence type="inferred from homology"/>
<dbReference type="SUPFAM" id="SSF53383">
    <property type="entry name" value="PLP-dependent transferases"/>
    <property type="match status" value="1"/>
</dbReference>
<evidence type="ECO:0000256" key="2">
    <source>
        <dbReference type="ARBA" id="ARBA00004496"/>
    </source>
</evidence>
<name>A0A2H0W4L7_9BACT</name>
<evidence type="ECO:0000313" key="12">
    <source>
        <dbReference type="EMBL" id="PIS06293.1"/>
    </source>
</evidence>
<evidence type="ECO:0000259" key="11">
    <source>
        <dbReference type="Pfam" id="PF00464"/>
    </source>
</evidence>
<dbReference type="GO" id="GO:0032259">
    <property type="term" value="P:methylation"/>
    <property type="evidence" value="ECO:0007669"/>
    <property type="project" value="UniProtKB-KW"/>
</dbReference>
<comment type="pathway">
    <text evidence="9">One-carbon metabolism; tetrahydrofolate interconversion.</text>
</comment>
<dbReference type="PROSITE" id="PS00096">
    <property type="entry name" value="SHMT"/>
    <property type="match status" value="1"/>
</dbReference>
<evidence type="ECO:0000256" key="6">
    <source>
        <dbReference type="ARBA" id="ARBA00022563"/>
    </source>
</evidence>
<dbReference type="NCBIfam" id="NF000586">
    <property type="entry name" value="PRK00011.1"/>
    <property type="match status" value="1"/>
</dbReference>
<feature type="binding site" evidence="9">
    <location>
        <begin position="348"/>
        <end position="350"/>
    </location>
    <ligand>
        <name>(6S)-5,6,7,8-tetrahydrofolate</name>
        <dbReference type="ChEBI" id="CHEBI:57453"/>
    </ligand>
</feature>
<dbReference type="GO" id="GO:0030170">
    <property type="term" value="F:pyridoxal phosphate binding"/>
    <property type="evidence" value="ECO:0007669"/>
    <property type="project" value="UniProtKB-UniRule"/>
</dbReference>
<dbReference type="GO" id="GO:0005829">
    <property type="term" value="C:cytosol"/>
    <property type="evidence" value="ECO:0007669"/>
    <property type="project" value="TreeGrafter"/>
</dbReference>
<dbReference type="GO" id="GO:0035999">
    <property type="term" value="P:tetrahydrofolate interconversion"/>
    <property type="evidence" value="ECO:0007669"/>
    <property type="project" value="UniProtKB-UniRule"/>
</dbReference>
<feature type="binding site" evidence="9">
    <location>
        <begin position="120"/>
        <end position="122"/>
    </location>
    <ligand>
        <name>(6S)-5,6,7,8-tetrahydrofolate</name>
        <dbReference type="ChEBI" id="CHEBI:57453"/>
    </ligand>
</feature>
<comment type="subunit">
    <text evidence="4 9">Homodimer.</text>
</comment>
<dbReference type="EMBL" id="PEZY01000005">
    <property type="protein sequence ID" value="PIS06293.1"/>
    <property type="molecule type" value="Genomic_DNA"/>
</dbReference>
<feature type="binding site" evidence="9">
    <location>
        <position position="116"/>
    </location>
    <ligand>
        <name>(6S)-5,6,7,8-tetrahydrofolate</name>
        <dbReference type="ChEBI" id="CHEBI:57453"/>
    </ligand>
</feature>
<dbReference type="EC" id="2.1.2.1" evidence="9"/>
<evidence type="ECO:0000256" key="10">
    <source>
        <dbReference type="PIRSR" id="PIRSR000412-50"/>
    </source>
</evidence>
<dbReference type="UniPathway" id="UPA00288">
    <property type="reaction ID" value="UER01023"/>
</dbReference>
<keyword evidence="7 9" id="KW-0808">Transferase</keyword>
<dbReference type="Gene3D" id="3.40.640.10">
    <property type="entry name" value="Type I PLP-dependent aspartate aminotransferase-like (Major domain)"/>
    <property type="match status" value="1"/>
</dbReference>
<keyword evidence="9" id="KW-0028">Amino-acid biosynthesis</keyword>
<dbReference type="CDD" id="cd00378">
    <property type="entry name" value="SHMT"/>
    <property type="match status" value="1"/>
</dbReference>
<dbReference type="InterPro" id="IPR015424">
    <property type="entry name" value="PyrdxlP-dep_Trfase"/>
</dbReference>
<dbReference type="Gene3D" id="3.90.1150.10">
    <property type="entry name" value="Aspartate Aminotransferase, domain 1"/>
    <property type="match status" value="1"/>
</dbReference>
<dbReference type="PANTHER" id="PTHR11680">
    <property type="entry name" value="SERINE HYDROXYMETHYLTRANSFERASE"/>
    <property type="match status" value="1"/>
</dbReference>
<evidence type="ECO:0000256" key="4">
    <source>
        <dbReference type="ARBA" id="ARBA00011738"/>
    </source>
</evidence>
<comment type="similarity">
    <text evidence="3 9">Belongs to the SHMT family.</text>
</comment>